<dbReference type="AlphaFoldDB" id="A0A4Y2IXL4"/>
<accession>A0A4Y2IXL4</accession>
<sequence>MVCTVRCDKQLAKTLKYELCANHPSLFDEPGVMRKGRKSSLTTVLVSEAHEPSDISDTGIVSYVIDGGHLLHRVVWQNPATFKHICREYTDYVITNYGQATAVFDGYEEEHITKDKEHLRRSRNSTYVKVKLEHAINVTLGQAEFLAN</sequence>
<evidence type="ECO:0000313" key="2">
    <source>
        <dbReference type="Proteomes" id="UP000499080"/>
    </source>
</evidence>
<evidence type="ECO:0000313" key="1">
    <source>
        <dbReference type="EMBL" id="GBM82583.1"/>
    </source>
</evidence>
<organism evidence="1 2">
    <name type="scientific">Araneus ventricosus</name>
    <name type="common">Orbweaver spider</name>
    <name type="synonym">Epeira ventricosa</name>
    <dbReference type="NCBI Taxonomy" id="182803"/>
    <lineage>
        <taxon>Eukaryota</taxon>
        <taxon>Metazoa</taxon>
        <taxon>Ecdysozoa</taxon>
        <taxon>Arthropoda</taxon>
        <taxon>Chelicerata</taxon>
        <taxon>Arachnida</taxon>
        <taxon>Araneae</taxon>
        <taxon>Araneomorphae</taxon>
        <taxon>Entelegynae</taxon>
        <taxon>Araneoidea</taxon>
        <taxon>Araneidae</taxon>
        <taxon>Araneus</taxon>
    </lineage>
</organism>
<gene>
    <name evidence="1" type="ORF">AVEN_208186_1</name>
</gene>
<dbReference type="EMBL" id="BGPR01003019">
    <property type="protein sequence ID" value="GBM82583.1"/>
    <property type="molecule type" value="Genomic_DNA"/>
</dbReference>
<proteinExistence type="predicted"/>
<keyword evidence="2" id="KW-1185">Reference proteome</keyword>
<reference evidence="1 2" key="1">
    <citation type="journal article" date="2019" name="Sci. Rep.">
        <title>Orb-weaving spider Araneus ventricosus genome elucidates the spidroin gene catalogue.</title>
        <authorList>
            <person name="Kono N."/>
            <person name="Nakamura H."/>
            <person name="Ohtoshi R."/>
            <person name="Moran D.A.P."/>
            <person name="Shinohara A."/>
            <person name="Yoshida Y."/>
            <person name="Fujiwara M."/>
            <person name="Mori M."/>
            <person name="Tomita M."/>
            <person name="Arakawa K."/>
        </authorList>
    </citation>
    <scope>NUCLEOTIDE SEQUENCE [LARGE SCALE GENOMIC DNA]</scope>
</reference>
<name>A0A4Y2IXL4_ARAVE</name>
<dbReference type="Proteomes" id="UP000499080">
    <property type="component" value="Unassembled WGS sequence"/>
</dbReference>
<comment type="caution">
    <text evidence="1">The sequence shown here is derived from an EMBL/GenBank/DDBJ whole genome shotgun (WGS) entry which is preliminary data.</text>
</comment>
<dbReference type="OrthoDB" id="6753017at2759"/>
<protein>
    <submittedName>
        <fullName evidence="1">Uncharacterized protein</fullName>
    </submittedName>
</protein>